<dbReference type="Proteomes" id="UP000276133">
    <property type="component" value="Unassembled WGS sequence"/>
</dbReference>
<proteinExistence type="predicted"/>
<comment type="caution">
    <text evidence="1">The sequence shown here is derived from an EMBL/GenBank/DDBJ whole genome shotgun (WGS) entry which is preliminary data.</text>
</comment>
<evidence type="ECO:0000313" key="2">
    <source>
        <dbReference type="Proteomes" id="UP000276133"/>
    </source>
</evidence>
<gene>
    <name evidence="1" type="ORF">BpHYR1_017093</name>
</gene>
<organism evidence="1 2">
    <name type="scientific">Brachionus plicatilis</name>
    <name type="common">Marine rotifer</name>
    <name type="synonym">Brachionus muelleri</name>
    <dbReference type="NCBI Taxonomy" id="10195"/>
    <lineage>
        <taxon>Eukaryota</taxon>
        <taxon>Metazoa</taxon>
        <taxon>Spiralia</taxon>
        <taxon>Gnathifera</taxon>
        <taxon>Rotifera</taxon>
        <taxon>Eurotatoria</taxon>
        <taxon>Monogononta</taxon>
        <taxon>Pseudotrocha</taxon>
        <taxon>Ploima</taxon>
        <taxon>Brachionidae</taxon>
        <taxon>Brachionus</taxon>
    </lineage>
</organism>
<reference evidence="1 2" key="1">
    <citation type="journal article" date="2018" name="Sci. Rep.">
        <title>Genomic signatures of local adaptation to the degree of environmental predictability in rotifers.</title>
        <authorList>
            <person name="Franch-Gras L."/>
            <person name="Hahn C."/>
            <person name="Garcia-Roger E.M."/>
            <person name="Carmona M.J."/>
            <person name="Serra M."/>
            <person name="Gomez A."/>
        </authorList>
    </citation>
    <scope>NUCLEOTIDE SEQUENCE [LARGE SCALE GENOMIC DNA]</scope>
    <source>
        <strain evidence="1">HYR1</strain>
    </source>
</reference>
<sequence length="73" mass="8371">MNQKFCVFCIAESGIGQILGIDNDIIFVVAFCIQFKYQTSVNKKPPSKRKKIAKIVDNALHHYLIIIIRNFKS</sequence>
<accession>A0A3M7RG32</accession>
<evidence type="ECO:0000313" key="1">
    <source>
        <dbReference type="EMBL" id="RNA22543.1"/>
    </source>
</evidence>
<keyword evidence="2" id="KW-1185">Reference proteome</keyword>
<name>A0A3M7RG32_BRAPC</name>
<dbReference type="AlphaFoldDB" id="A0A3M7RG32"/>
<protein>
    <submittedName>
        <fullName evidence="1">Uncharacterized protein</fullName>
    </submittedName>
</protein>
<dbReference type="EMBL" id="REGN01003432">
    <property type="protein sequence ID" value="RNA22543.1"/>
    <property type="molecule type" value="Genomic_DNA"/>
</dbReference>